<name>A0A9P4IZN1_9PEZI</name>
<dbReference type="EMBL" id="ML996087">
    <property type="protein sequence ID" value="KAF2151869.1"/>
    <property type="molecule type" value="Genomic_DNA"/>
</dbReference>
<feature type="compositionally biased region" description="Basic and acidic residues" evidence="5">
    <location>
        <begin position="48"/>
        <end position="65"/>
    </location>
</feature>
<feature type="region of interest" description="Disordered" evidence="5">
    <location>
        <begin position="345"/>
        <end position="503"/>
    </location>
</feature>
<organism evidence="7 8">
    <name type="scientific">Myriangium duriaei CBS 260.36</name>
    <dbReference type="NCBI Taxonomy" id="1168546"/>
    <lineage>
        <taxon>Eukaryota</taxon>
        <taxon>Fungi</taxon>
        <taxon>Dikarya</taxon>
        <taxon>Ascomycota</taxon>
        <taxon>Pezizomycotina</taxon>
        <taxon>Dothideomycetes</taxon>
        <taxon>Dothideomycetidae</taxon>
        <taxon>Myriangiales</taxon>
        <taxon>Myriangiaceae</taxon>
        <taxon>Myriangium</taxon>
    </lineage>
</organism>
<accession>A0A9P4IZN1</accession>
<evidence type="ECO:0000313" key="8">
    <source>
        <dbReference type="Proteomes" id="UP000799439"/>
    </source>
</evidence>
<evidence type="ECO:0000256" key="2">
    <source>
        <dbReference type="ARBA" id="ARBA00022771"/>
    </source>
</evidence>
<evidence type="ECO:0000256" key="3">
    <source>
        <dbReference type="ARBA" id="ARBA00022833"/>
    </source>
</evidence>
<feature type="compositionally biased region" description="Low complexity" evidence="5">
    <location>
        <begin position="415"/>
        <end position="430"/>
    </location>
</feature>
<dbReference type="GO" id="GO:0008270">
    <property type="term" value="F:zinc ion binding"/>
    <property type="evidence" value="ECO:0007669"/>
    <property type="project" value="UniProtKB-KW"/>
</dbReference>
<dbReference type="Proteomes" id="UP000799439">
    <property type="component" value="Unassembled WGS sequence"/>
</dbReference>
<feature type="compositionally biased region" description="Polar residues" evidence="5">
    <location>
        <begin position="28"/>
        <end position="46"/>
    </location>
</feature>
<feature type="compositionally biased region" description="Pro residues" evidence="5">
    <location>
        <begin position="431"/>
        <end position="440"/>
    </location>
</feature>
<dbReference type="PROSITE" id="PS50089">
    <property type="entry name" value="ZF_RING_2"/>
    <property type="match status" value="1"/>
</dbReference>
<dbReference type="InterPro" id="IPR001841">
    <property type="entry name" value="Znf_RING"/>
</dbReference>
<dbReference type="CDD" id="cd16461">
    <property type="entry name" value="RING-H2_EL5-like"/>
    <property type="match status" value="1"/>
</dbReference>
<proteinExistence type="predicted"/>
<dbReference type="PANTHER" id="PTHR14155:SF627">
    <property type="entry name" value="OS06G0192800 PROTEIN"/>
    <property type="match status" value="1"/>
</dbReference>
<protein>
    <recommendedName>
        <fullName evidence="6">RING-type domain-containing protein</fullName>
    </recommendedName>
</protein>
<comment type="caution">
    <text evidence="7">The sequence shown here is derived from an EMBL/GenBank/DDBJ whole genome shotgun (WGS) entry which is preliminary data.</text>
</comment>
<dbReference type="Gene3D" id="3.30.40.10">
    <property type="entry name" value="Zinc/RING finger domain, C3HC4 (zinc finger)"/>
    <property type="match status" value="1"/>
</dbReference>
<feature type="compositionally biased region" description="Polar residues" evidence="5">
    <location>
        <begin position="345"/>
        <end position="362"/>
    </location>
</feature>
<feature type="region of interest" description="Disordered" evidence="5">
    <location>
        <begin position="1"/>
        <end position="184"/>
    </location>
</feature>
<dbReference type="InterPro" id="IPR013083">
    <property type="entry name" value="Znf_RING/FYVE/PHD"/>
</dbReference>
<reference evidence="7" key="1">
    <citation type="journal article" date="2020" name="Stud. Mycol.">
        <title>101 Dothideomycetes genomes: a test case for predicting lifestyles and emergence of pathogens.</title>
        <authorList>
            <person name="Haridas S."/>
            <person name="Albert R."/>
            <person name="Binder M."/>
            <person name="Bloem J."/>
            <person name="Labutti K."/>
            <person name="Salamov A."/>
            <person name="Andreopoulos B."/>
            <person name="Baker S."/>
            <person name="Barry K."/>
            <person name="Bills G."/>
            <person name="Bluhm B."/>
            <person name="Cannon C."/>
            <person name="Castanera R."/>
            <person name="Culley D."/>
            <person name="Daum C."/>
            <person name="Ezra D."/>
            <person name="Gonzalez J."/>
            <person name="Henrissat B."/>
            <person name="Kuo A."/>
            <person name="Liang C."/>
            <person name="Lipzen A."/>
            <person name="Lutzoni F."/>
            <person name="Magnuson J."/>
            <person name="Mondo S."/>
            <person name="Nolan M."/>
            <person name="Ohm R."/>
            <person name="Pangilinan J."/>
            <person name="Park H.-J."/>
            <person name="Ramirez L."/>
            <person name="Alfaro M."/>
            <person name="Sun H."/>
            <person name="Tritt A."/>
            <person name="Yoshinaga Y."/>
            <person name="Zwiers L.-H."/>
            <person name="Turgeon B."/>
            <person name="Goodwin S."/>
            <person name="Spatafora J."/>
            <person name="Crous P."/>
            <person name="Grigoriev I."/>
        </authorList>
    </citation>
    <scope>NUCLEOTIDE SEQUENCE</scope>
    <source>
        <strain evidence="7">CBS 260.36</strain>
    </source>
</reference>
<feature type="domain" description="RING-type" evidence="6">
    <location>
        <begin position="602"/>
        <end position="645"/>
    </location>
</feature>
<evidence type="ECO:0000256" key="5">
    <source>
        <dbReference type="SAM" id="MobiDB-lite"/>
    </source>
</evidence>
<evidence type="ECO:0000313" key="7">
    <source>
        <dbReference type="EMBL" id="KAF2151869.1"/>
    </source>
</evidence>
<dbReference type="SUPFAM" id="SSF57850">
    <property type="entry name" value="RING/U-box"/>
    <property type="match status" value="1"/>
</dbReference>
<evidence type="ECO:0000256" key="1">
    <source>
        <dbReference type="ARBA" id="ARBA00022723"/>
    </source>
</evidence>
<evidence type="ECO:0000256" key="4">
    <source>
        <dbReference type="PROSITE-ProRule" id="PRU00175"/>
    </source>
</evidence>
<evidence type="ECO:0000259" key="6">
    <source>
        <dbReference type="PROSITE" id="PS50089"/>
    </source>
</evidence>
<sequence length="679" mass="73607">MGQSASSPSSSGTTQNRRASSFWRRSTVRPSESTQTAQAPSYAHSQSRPRDTQRRHQSSSDRISDILHSVISSNSDRSNRRLSTTTRVRRSRRSNTSRDRPSRTLQHLIGEESDEETSSSSRPEISLPRVDVPVPQLDLDFNSSTSPAPPQRPASQRSSIRLPNSLSDRLSGFRPNRSVTTTTTNTVLRRRRAPLQPGEDNAMLLSRLLSVAAATTAQTLLEGTHHTMAEARGVATDGEDGSFDSFLRSLESGRLAQALREGTLPSHGGSSQASLNFFRMFRFGATPARNIANSNAAGDQRMVPIIIVGIRSVVPGTAVAGSEENAVPPFLEALSGLPTTPVNANTLSRDISNGLRGSQHGSRFSHRRRASMSGVSQFPAGYDNQRHHRSPDRTRPQSVASELASWPRPPPATPATPASPNLSAANSRVPTPTPGTPAPRAPGFNSSAGRESIIRTTTTTTLETTEEDVMPPPPPRPRAGADPEHRNSTYNSRRNGIVEPDGPLPENTRSWIIYVLGGSYPENHPLLTTPSLFTDSPTYEDMMLLSTLLGPAKPPVASDTDVASAGGLYKIQLSQNEKNQTVLMAVEEHGHERIELAAEQRCLVCLCDMEKGEEARKLVECGHLFHRECIDEWLTKGRNSCPLCRGQGVKEQKKGDAPPVDSVAPTPIIPSDAHIPAVV</sequence>
<keyword evidence="1" id="KW-0479">Metal-binding</keyword>
<keyword evidence="8" id="KW-1185">Reference proteome</keyword>
<dbReference type="AlphaFoldDB" id="A0A9P4IZN1"/>
<dbReference type="SMART" id="SM00184">
    <property type="entry name" value="RING"/>
    <property type="match status" value="1"/>
</dbReference>
<gene>
    <name evidence="7" type="ORF">K461DRAFT_268970</name>
</gene>
<dbReference type="InterPro" id="IPR053238">
    <property type="entry name" value="RING-H2_zinc_finger"/>
</dbReference>
<feature type="compositionally biased region" description="Polar residues" evidence="5">
    <location>
        <begin position="153"/>
        <end position="168"/>
    </location>
</feature>
<dbReference type="Pfam" id="PF13639">
    <property type="entry name" value="zf-RING_2"/>
    <property type="match status" value="1"/>
</dbReference>
<dbReference type="PANTHER" id="PTHR14155">
    <property type="entry name" value="RING FINGER DOMAIN-CONTAINING"/>
    <property type="match status" value="1"/>
</dbReference>
<dbReference type="OrthoDB" id="8062037at2759"/>
<keyword evidence="2 4" id="KW-0863">Zinc-finger</keyword>
<feature type="compositionally biased region" description="Low complexity" evidence="5">
    <location>
        <begin position="72"/>
        <end position="86"/>
    </location>
</feature>
<keyword evidence="3" id="KW-0862">Zinc</keyword>
<feature type="compositionally biased region" description="Low complexity" evidence="5">
    <location>
        <begin position="1"/>
        <end position="11"/>
    </location>
</feature>
<feature type="compositionally biased region" description="Low complexity" evidence="5">
    <location>
        <begin position="174"/>
        <end position="184"/>
    </location>
</feature>